<name>A0ABQ1W7A5_9BACL</name>
<accession>A0ABQ1W7A5</accession>
<evidence type="ECO:0000313" key="1">
    <source>
        <dbReference type="EMBL" id="GGG16230.1"/>
    </source>
</evidence>
<organism evidence="1 2">
    <name type="scientific">Paenibacillus aceti</name>
    <dbReference type="NCBI Taxonomy" id="1820010"/>
    <lineage>
        <taxon>Bacteria</taxon>
        <taxon>Bacillati</taxon>
        <taxon>Bacillota</taxon>
        <taxon>Bacilli</taxon>
        <taxon>Bacillales</taxon>
        <taxon>Paenibacillaceae</taxon>
        <taxon>Paenibacillus</taxon>
    </lineage>
</organism>
<evidence type="ECO:0000313" key="2">
    <source>
        <dbReference type="Proteomes" id="UP000608420"/>
    </source>
</evidence>
<keyword evidence="2" id="KW-1185">Reference proteome</keyword>
<gene>
    <name evidence="1" type="ORF">GCM10010913_42830</name>
</gene>
<reference evidence="2" key="1">
    <citation type="journal article" date="2019" name="Int. J. Syst. Evol. Microbiol.">
        <title>The Global Catalogue of Microorganisms (GCM) 10K type strain sequencing project: providing services to taxonomists for standard genome sequencing and annotation.</title>
        <authorList>
            <consortium name="The Broad Institute Genomics Platform"/>
            <consortium name="The Broad Institute Genome Sequencing Center for Infectious Disease"/>
            <person name="Wu L."/>
            <person name="Ma J."/>
        </authorList>
    </citation>
    <scope>NUCLEOTIDE SEQUENCE [LARGE SCALE GENOMIC DNA]</scope>
    <source>
        <strain evidence="2">CGMCC 1.15420</strain>
    </source>
</reference>
<dbReference type="RefSeq" id="WP_120462597.1">
    <property type="nucleotide sequence ID" value="NZ_BMIW01000044.1"/>
</dbReference>
<protein>
    <submittedName>
        <fullName evidence="1">Uncharacterized protein</fullName>
    </submittedName>
</protein>
<comment type="caution">
    <text evidence="1">The sequence shown here is derived from an EMBL/GenBank/DDBJ whole genome shotgun (WGS) entry which is preliminary data.</text>
</comment>
<sequence length="64" mass="7507">MRWFADGQDRWWQNINVSDIYHIWVAYLAANDDAINEIQVKSNTNFSKNTQGCSKYEHEGGKLE</sequence>
<dbReference type="EMBL" id="BMIW01000044">
    <property type="protein sequence ID" value="GGG16230.1"/>
    <property type="molecule type" value="Genomic_DNA"/>
</dbReference>
<dbReference type="Proteomes" id="UP000608420">
    <property type="component" value="Unassembled WGS sequence"/>
</dbReference>
<proteinExistence type="predicted"/>